<proteinExistence type="predicted"/>
<dbReference type="Gene3D" id="3.90.190.10">
    <property type="entry name" value="Protein tyrosine phosphatase superfamily"/>
    <property type="match status" value="1"/>
</dbReference>
<dbReference type="Proteomes" id="UP000308730">
    <property type="component" value="Unassembled WGS sequence"/>
</dbReference>
<dbReference type="AlphaFoldDB" id="A0A4S4N024"/>
<evidence type="ECO:0000313" key="1">
    <source>
        <dbReference type="EMBL" id="THH31297.1"/>
    </source>
</evidence>
<keyword evidence="2" id="KW-1185">Reference proteome</keyword>
<dbReference type="EMBL" id="SGPM01000051">
    <property type="protein sequence ID" value="THH31297.1"/>
    <property type="molecule type" value="Genomic_DNA"/>
</dbReference>
<accession>A0A4S4N024</accession>
<name>A0A4S4N024_9APHY</name>
<sequence length="62" mass="7241">MCSKRISPTAAMTAVRQAREQVWINPGFQEQLVLFEVCQYNPHPNEGVYKKWRQKIAQHIQG</sequence>
<reference evidence="1 2" key="1">
    <citation type="submission" date="2019-02" db="EMBL/GenBank/DDBJ databases">
        <title>Genome sequencing of the rare red list fungi Antrodiella citrinella (Flaviporus citrinellus).</title>
        <authorList>
            <person name="Buettner E."/>
            <person name="Kellner H."/>
        </authorList>
    </citation>
    <scope>NUCLEOTIDE SEQUENCE [LARGE SCALE GENOMIC DNA]</scope>
    <source>
        <strain evidence="1 2">DSM 108506</strain>
    </source>
</reference>
<dbReference type="InterPro" id="IPR029021">
    <property type="entry name" value="Prot-tyrosine_phosphatase-like"/>
</dbReference>
<gene>
    <name evidence="1" type="ORF">EUX98_g2869</name>
</gene>
<organism evidence="1 2">
    <name type="scientific">Antrodiella citrinella</name>
    <dbReference type="NCBI Taxonomy" id="2447956"/>
    <lineage>
        <taxon>Eukaryota</taxon>
        <taxon>Fungi</taxon>
        <taxon>Dikarya</taxon>
        <taxon>Basidiomycota</taxon>
        <taxon>Agaricomycotina</taxon>
        <taxon>Agaricomycetes</taxon>
        <taxon>Polyporales</taxon>
        <taxon>Steccherinaceae</taxon>
        <taxon>Antrodiella</taxon>
    </lineage>
</organism>
<dbReference type="SUPFAM" id="SSF52799">
    <property type="entry name" value="(Phosphotyrosine protein) phosphatases II"/>
    <property type="match status" value="1"/>
</dbReference>
<evidence type="ECO:0000313" key="2">
    <source>
        <dbReference type="Proteomes" id="UP000308730"/>
    </source>
</evidence>
<comment type="caution">
    <text evidence="1">The sequence shown here is derived from an EMBL/GenBank/DDBJ whole genome shotgun (WGS) entry which is preliminary data.</text>
</comment>
<protein>
    <submittedName>
        <fullName evidence="1">Uncharacterized protein</fullName>
    </submittedName>
</protein>
<dbReference type="OrthoDB" id="2017893at2759"/>